<dbReference type="Proteomes" id="UP001589610">
    <property type="component" value="Unassembled WGS sequence"/>
</dbReference>
<proteinExistence type="predicted"/>
<evidence type="ECO:0000313" key="4">
    <source>
        <dbReference type="EMBL" id="MFB9682505.1"/>
    </source>
</evidence>
<comment type="caution">
    <text evidence="4">The sequence shown here is derived from an EMBL/GenBank/DDBJ whole genome shotgun (WGS) entry which is preliminary data.</text>
</comment>
<dbReference type="PANTHER" id="PTHR43775:SF51">
    <property type="entry name" value="INACTIVE PHENOLPHTHIOCEROL SYNTHESIS POLYKETIDE SYNTHASE TYPE I PKS1-RELATED"/>
    <property type="match status" value="1"/>
</dbReference>
<feature type="domain" description="Malonyl-CoA:ACP transacylase (MAT)" evidence="3">
    <location>
        <begin position="26"/>
        <end position="348"/>
    </location>
</feature>
<dbReference type="PANTHER" id="PTHR43775">
    <property type="entry name" value="FATTY ACID SYNTHASE"/>
    <property type="match status" value="1"/>
</dbReference>
<dbReference type="InterPro" id="IPR016035">
    <property type="entry name" value="Acyl_Trfase/lysoPLipase"/>
</dbReference>
<dbReference type="InterPro" id="IPR050091">
    <property type="entry name" value="PKS_NRPS_Biosynth_Enz"/>
</dbReference>
<dbReference type="Gene3D" id="3.40.366.10">
    <property type="entry name" value="Malonyl-Coenzyme A Acyl Carrier Protein, domain 2"/>
    <property type="match status" value="1"/>
</dbReference>
<protein>
    <submittedName>
        <fullName evidence="4">Acyltransferase domain-containing protein</fullName>
        <ecNumber evidence="4">2.3.1.-</ecNumber>
    </submittedName>
</protein>
<dbReference type="SMART" id="SM00827">
    <property type="entry name" value="PKS_AT"/>
    <property type="match status" value="1"/>
</dbReference>
<organism evidence="4 5">
    <name type="scientific">Streptosporangium vulgare</name>
    <dbReference type="NCBI Taxonomy" id="46190"/>
    <lineage>
        <taxon>Bacteria</taxon>
        <taxon>Bacillati</taxon>
        <taxon>Actinomycetota</taxon>
        <taxon>Actinomycetes</taxon>
        <taxon>Streptosporangiales</taxon>
        <taxon>Streptosporangiaceae</taxon>
        <taxon>Streptosporangium</taxon>
    </lineage>
</organism>
<evidence type="ECO:0000256" key="1">
    <source>
        <dbReference type="ARBA" id="ARBA00022679"/>
    </source>
</evidence>
<keyword evidence="5" id="KW-1185">Reference proteome</keyword>
<accession>A0ABV5TTP7</accession>
<dbReference type="RefSeq" id="WP_386164185.1">
    <property type="nucleotide sequence ID" value="NZ_JBHMBS010000114.1"/>
</dbReference>
<dbReference type="EC" id="2.3.1.-" evidence="4"/>
<feature type="non-terminal residue" evidence="4">
    <location>
        <position position="367"/>
    </location>
</feature>
<dbReference type="Gene3D" id="3.30.70.3290">
    <property type="match status" value="1"/>
</dbReference>
<dbReference type="GO" id="GO:0016746">
    <property type="term" value="F:acyltransferase activity"/>
    <property type="evidence" value="ECO:0007669"/>
    <property type="project" value="UniProtKB-KW"/>
</dbReference>
<evidence type="ECO:0000256" key="2">
    <source>
        <dbReference type="ARBA" id="ARBA00023315"/>
    </source>
</evidence>
<dbReference type="SUPFAM" id="SSF52151">
    <property type="entry name" value="FabD/lysophospholipase-like"/>
    <property type="match status" value="1"/>
</dbReference>
<dbReference type="Pfam" id="PF00698">
    <property type="entry name" value="Acyl_transf_1"/>
    <property type="match status" value="1"/>
</dbReference>
<evidence type="ECO:0000259" key="3">
    <source>
        <dbReference type="SMART" id="SM00827"/>
    </source>
</evidence>
<name>A0ABV5TTP7_9ACTN</name>
<dbReference type="InterPro" id="IPR001227">
    <property type="entry name" value="Ac_transferase_dom_sf"/>
</dbReference>
<reference evidence="4 5" key="1">
    <citation type="submission" date="2024-09" db="EMBL/GenBank/DDBJ databases">
        <authorList>
            <person name="Sun Q."/>
            <person name="Mori K."/>
        </authorList>
    </citation>
    <scope>NUCLEOTIDE SEQUENCE [LARGE SCALE GENOMIC DNA]</scope>
    <source>
        <strain evidence="4 5">JCM 3028</strain>
    </source>
</reference>
<sequence>MSALADGAAGVGVVRGRVGDGRLAVLFSGQGSQRVGMGRELCRVVPGFAAVVGEICGRFEGLLERPLGEVLFAEPGSEAAVLLDRTAYTQAALFAVEVGLFRVLEGWGVRADYLLGHSIGELVAAHVAGVLSLEDACALVAARGRLMQALPEGGAMVALQAGEAEVLEVLSRVDGDGARVGIAALNGPTSIVVSGDEDAVAEVAGHFTGLGRKSRRLRVSHAFHSPRMEAMLAEFQAVAEKVSYAPARIAVVSNVTGALAGQELGTAEYWVRHVRQAVRFADGIATLEAAGVGTFVEAGPDAVLSAMGQECLSGESAAASVAAAAAVGLNGSGAGSGAVFVPMLRRDRGEVSELVAALGVLHARGVA</sequence>
<dbReference type="EMBL" id="JBHMBS010000114">
    <property type="protein sequence ID" value="MFB9682505.1"/>
    <property type="molecule type" value="Genomic_DNA"/>
</dbReference>
<dbReference type="SUPFAM" id="SSF55048">
    <property type="entry name" value="Probable ACP-binding domain of malonyl-CoA ACP transacylase"/>
    <property type="match status" value="1"/>
</dbReference>
<gene>
    <name evidence="4" type="ORF">ACFFRH_44210</name>
</gene>
<keyword evidence="1 4" id="KW-0808">Transferase</keyword>
<dbReference type="InterPro" id="IPR014043">
    <property type="entry name" value="Acyl_transferase_dom"/>
</dbReference>
<evidence type="ECO:0000313" key="5">
    <source>
        <dbReference type="Proteomes" id="UP001589610"/>
    </source>
</evidence>
<dbReference type="InterPro" id="IPR016036">
    <property type="entry name" value="Malonyl_transacylase_ACP-bd"/>
</dbReference>
<keyword evidence="2 4" id="KW-0012">Acyltransferase</keyword>